<proteinExistence type="predicted"/>
<keyword evidence="2" id="KW-1185">Reference proteome</keyword>
<evidence type="ECO:0000313" key="1">
    <source>
        <dbReference type="EMBL" id="SOC21525.1"/>
    </source>
</evidence>
<dbReference type="EMBL" id="OBMQ01000013">
    <property type="protein sequence ID" value="SOC21525.1"/>
    <property type="molecule type" value="Genomic_DNA"/>
</dbReference>
<organism evidence="1 2">
    <name type="scientific">Ureibacillus xyleni</name>
    <dbReference type="NCBI Taxonomy" id="614648"/>
    <lineage>
        <taxon>Bacteria</taxon>
        <taxon>Bacillati</taxon>
        <taxon>Bacillota</taxon>
        <taxon>Bacilli</taxon>
        <taxon>Bacillales</taxon>
        <taxon>Caryophanaceae</taxon>
        <taxon>Ureibacillus</taxon>
    </lineage>
</organism>
<sequence length="379" mass="43166">MQQTIFKQLSDKKISIMLDLCKFRVLTTEQLMHRHSSNSVAYLNKVLTQLRKASLIRSATQTGSRGKKKGHSFHAITMRGIGALHHNGHFVDESFADNYLSEQLRYYVLSANDILMSANDSWQVLDSRATKKVFNLGSRTQIQGALTDGNKESYGMYVLSEAPVTQTIGKIQSEIMERAGTIKNYVVFGKGKKGLESFMEIAMTKTTTRDFLYTGYALKVLPFKLGQELVKTFDSFSAWEQALLEHLAKEKGFKIIQSEWSVRKDGERLADGLTDTTRATVPEHPLFKTIVEYDGQHYFYVNLIDLDLKKIRAIQTYSEADTRRYGVNMLVGTSMKLQEQFLTIKKNFITHIRISPSSILDVMQQAHNKRALVKESLHE</sequence>
<dbReference type="OrthoDB" id="2884789at2"/>
<evidence type="ECO:0008006" key="3">
    <source>
        <dbReference type="Google" id="ProtNLM"/>
    </source>
</evidence>
<dbReference type="AlphaFoldDB" id="A0A285TH40"/>
<gene>
    <name evidence="1" type="ORF">SAMN05880501_1136</name>
</gene>
<accession>A0A285TH40</accession>
<evidence type="ECO:0000313" key="2">
    <source>
        <dbReference type="Proteomes" id="UP000219636"/>
    </source>
</evidence>
<reference evidence="2" key="1">
    <citation type="submission" date="2017-08" db="EMBL/GenBank/DDBJ databases">
        <authorList>
            <person name="Varghese N."/>
            <person name="Submissions S."/>
        </authorList>
    </citation>
    <scope>NUCLEOTIDE SEQUENCE [LARGE SCALE GENOMIC DNA]</scope>
    <source>
        <strain evidence="2">JC22</strain>
    </source>
</reference>
<dbReference type="Proteomes" id="UP000219636">
    <property type="component" value="Unassembled WGS sequence"/>
</dbReference>
<name>A0A285TH40_9BACL</name>
<protein>
    <recommendedName>
        <fullName evidence="3">Protein involved in plasmid replication-relaxation</fullName>
    </recommendedName>
</protein>
<dbReference type="RefSeq" id="WP_097074626.1">
    <property type="nucleotide sequence ID" value="NZ_OBMQ01000013.1"/>
</dbReference>